<keyword evidence="1" id="KW-0812">Transmembrane</keyword>
<accession>A0ABU9TML0</accession>
<evidence type="ECO:0000256" key="1">
    <source>
        <dbReference type="SAM" id="Phobius"/>
    </source>
</evidence>
<keyword evidence="1" id="KW-1133">Transmembrane helix</keyword>
<dbReference type="PANTHER" id="PTHR28008:SF1">
    <property type="entry name" value="DOMAIN PROTEIN, PUTATIVE (AFU_ORTHOLOGUE AFUA_3G10980)-RELATED"/>
    <property type="match status" value="1"/>
</dbReference>
<evidence type="ECO:0000313" key="3">
    <source>
        <dbReference type="Proteomes" id="UP001449225"/>
    </source>
</evidence>
<keyword evidence="3" id="KW-1185">Reference proteome</keyword>
<dbReference type="RefSeq" id="WP_342853424.1">
    <property type="nucleotide sequence ID" value="NZ_JBBMRA010000001.1"/>
</dbReference>
<gene>
    <name evidence="2" type="ORF">WNY58_00935</name>
</gene>
<dbReference type="EMBL" id="JBBMRA010000001">
    <property type="protein sequence ID" value="MEM5534943.1"/>
    <property type="molecule type" value="Genomic_DNA"/>
</dbReference>
<dbReference type="PANTHER" id="PTHR28008">
    <property type="entry name" value="DOMAIN PROTEIN, PUTATIVE (AFU_ORTHOLOGUE AFUA_3G10980)-RELATED"/>
    <property type="match status" value="1"/>
</dbReference>
<organism evidence="2 3">
    <name type="scientific">Neptuniibacter pectenicola</name>
    <dbReference type="NCBI Taxonomy" id="1806669"/>
    <lineage>
        <taxon>Bacteria</taxon>
        <taxon>Pseudomonadati</taxon>
        <taxon>Pseudomonadota</taxon>
        <taxon>Gammaproteobacteria</taxon>
        <taxon>Oceanospirillales</taxon>
        <taxon>Oceanospirillaceae</taxon>
        <taxon>Neptuniibacter</taxon>
    </lineage>
</organism>
<feature type="transmembrane region" description="Helical" evidence="1">
    <location>
        <begin position="66"/>
        <end position="83"/>
    </location>
</feature>
<evidence type="ECO:0000313" key="2">
    <source>
        <dbReference type="EMBL" id="MEM5534943.1"/>
    </source>
</evidence>
<reference evidence="2 3" key="1">
    <citation type="submission" date="2024-03" db="EMBL/GenBank/DDBJ databases">
        <title>Community enrichment and isolation of bacterial strains for fucoidan degradation.</title>
        <authorList>
            <person name="Sichert A."/>
        </authorList>
    </citation>
    <scope>NUCLEOTIDE SEQUENCE [LARGE SCALE GENOMIC DNA]</scope>
    <source>
        <strain evidence="2 3">AS76</strain>
    </source>
</reference>
<protein>
    <recommendedName>
        <fullName evidence="4">VanZ like family protein</fullName>
    </recommendedName>
</protein>
<sequence>MRIKLINQYKTIIWVIFLCALAGLAYGIFRTTPPQELFQNSDKVGHFAAFCCVSFLGRLALHKVPAIVYWGSWFILAGLLEYLQGEWRPLRHFSIEDAYANATGVVIALVLTYTLHKILLKLAQRSNPD</sequence>
<dbReference type="Proteomes" id="UP001449225">
    <property type="component" value="Unassembled WGS sequence"/>
</dbReference>
<feature type="transmembrane region" description="Helical" evidence="1">
    <location>
        <begin position="98"/>
        <end position="115"/>
    </location>
</feature>
<feature type="transmembrane region" description="Helical" evidence="1">
    <location>
        <begin position="44"/>
        <end position="61"/>
    </location>
</feature>
<comment type="caution">
    <text evidence="2">The sequence shown here is derived from an EMBL/GenBank/DDBJ whole genome shotgun (WGS) entry which is preliminary data.</text>
</comment>
<keyword evidence="1" id="KW-0472">Membrane</keyword>
<name>A0ABU9TML0_9GAMM</name>
<evidence type="ECO:0008006" key="4">
    <source>
        <dbReference type="Google" id="ProtNLM"/>
    </source>
</evidence>
<proteinExistence type="predicted"/>
<feature type="transmembrane region" description="Helical" evidence="1">
    <location>
        <begin position="12"/>
        <end position="29"/>
    </location>
</feature>